<accession>A0ABT1C8P0</accession>
<organism evidence="5 6">
    <name type="scientific">Mesorhizobium liriopis</name>
    <dbReference type="NCBI Taxonomy" id="2953882"/>
    <lineage>
        <taxon>Bacteria</taxon>
        <taxon>Pseudomonadati</taxon>
        <taxon>Pseudomonadota</taxon>
        <taxon>Alphaproteobacteria</taxon>
        <taxon>Hyphomicrobiales</taxon>
        <taxon>Phyllobacteriaceae</taxon>
        <taxon>Mesorhizobium</taxon>
    </lineage>
</organism>
<evidence type="ECO:0000256" key="3">
    <source>
        <dbReference type="ARBA" id="ARBA00023004"/>
    </source>
</evidence>
<dbReference type="GO" id="GO:0032259">
    <property type="term" value="P:methylation"/>
    <property type="evidence" value="ECO:0007669"/>
    <property type="project" value="UniProtKB-KW"/>
</dbReference>
<keyword evidence="5" id="KW-0489">Methyltransferase</keyword>
<comment type="caution">
    <text evidence="5">The sequence shown here is derived from an EMBL/GenBank/DDBJ whole genome shotgun (WGS) entry which is preliminary data.</text>
</comment>
<evidence type="ECO:0000256" key="4">
    <source>
        <dbReference type="ARBA" id="ARBA00023014"/>
    </source>
</evidence>
<evidence type="ECO:0000256" key="2">
    <source>
        <dbReference type="ARBA" id="ARBA00022946"/>
    </source>
</evidence>
<dbReference type="Gene3D" id="3.40.50.150">
    <property type="entry name" value="Vaccinia Virus protein VP39"/>
    <property type="match status" value="1"/>
</dbReference>
<name>A0ABT1C8P0_9HYPH</name>
<dbReference type="SUPFAM" id="SSF53335">
    <property type="entry name" value="S-adenosyl-L-methionine-dependent methyltransferases"/>
    <property type="match status" value="1"/>
</dbReference>
<proteinExistence type="predicted"/>
<reference evidence="5 6" key="1">
    <citation type="submission" date="2022-06" db="EMBL/GenBank/DDBJ databases">
        <title>Mesorhizobium sp. strain RP14 Genome sequencing and assembly.</title>
        <authorList>
            <person name="Kim I."/>
        </authorList>
    </citation>
    <scope>NUCLEOTIDE SEQUENCE [LARGE SCALE GENOMIC DNA]</scope>
    <source>
        <strain evidence="6">RP14(2022)</strain>
    </source>
</reference>
<dbReference type="EMBL" id="JAMXQS010000007">
    <property type="protein sequence ID" value="MCO6051213.1"/>
    <property type="molecule type" value="Genomic_DNA"/>
</dbReference>
<dbReference type="InterPro" id="IPR029063">
    <property type="entry name" value="SAM-dependent_MTases_sf"/>
</dbReference>
<evidence type="ECO:0000313" key="6">
    <source>
        <dbReference type="Proteomes" id="UP001205906"/>
    </source>
</evidence>
<keyword evidence="4" id="KW-0411">Iron-sulfur</keyword>
<dbReference type="RefSeq" id="WP_252820539.1">
    <property type="nucleotide sequence ID" value="NZ_JAMXQS010000007.1"/>
</dbReference>
<keyword evidence="5" id="KW-0808">Transferase</keyword>
<evidence type="ECO:0000313" key="5">
    <source>
        <dbReference type="EMBL" id="MCO6051213.1"/>
    </source>
</evidence>
<sequence>MQLPGALAAALDQILDGASQDELRSASTRLSTRYRAETRDGMLHLSDEKAGLAYLAARMPATFAALRAAMERVAEGLPDFTPRTLLDCGAGPGTALWAAEDCWLELERAELWEASGPIRTLGNKLAQTGSVAHVEWRAGDITRDLAPRAKADLVTLSYVLDELEPPTRDGLIDRLWEATAGVLLVVEPGTPAGWQRILAVRGQLIAKGAALVAPCPHREPCPIIAPDWCHFAQRVSRSRTHRLTKGAEVPWEDEKYIYLAATRLNVPMPQARIVGPARTGSGKVALKLCRNSGVLEERLVTRREGEAFKQARRADWGGPFPAS</sequence>
<dbReference type="InterPro" id="IPR015324">
    <property type="entry name" value="Ribosomal_Rsm22-like"/>
</dbReference>
<keyword evidence="6" id="KW-1185">Reference proteome</keyword>
<evidence type="ECO:0000256" key="1">
    <source>
        <dbReference type="ARBA" id="ARBA00022723"/>
    </source>
</evidence>
<keyword evidence="1" id="KW-0479">Metal-binding</keyword>
<protein>
    <submittedName>
        <fullName evidence="5">Methyltransferase</fullName>
    </submittedName>
</protein>
<keyword evidence="3" id="KW-0408">Iron</keyword>
<dbReference type="InterPro" id="IPR052571">
    <property type="entry name" value="Mt_RNA_Methyltransferase"/>
</dbReference>
<dbReference type="GO" id="GO:0008168">
    <property type="term" value="F:methyltransferase activity"/>
    <property type="evidence" value="ECO:0007669"/>
    <property type="project" value="UniProtKB-KW"/>
</dbReference>
<dbReference type="Proteomes" id="UP001205906">
    <property type="component" value="Unassembled WGS sequence"/>
</dbReference>
<dbReference type="PANTHER" id="PTHR13184:SF5">
    <property type="entry name" value="METHYLTRANSFERASE-LIKE PROTEIN 17, MITOCHONDRIAL"/>
    <property type="match status" value="1"/>
</dbReference>
<dbReference type="PANTHER" id="PTHR13184">
    <property type="entry name" value="37S RIBOSOMAL PROTEIN S22"/>
    <property type="match status" value="1"/>
</dbReference>
<keyword evidence="2" id="KW-0809">Transit peptide</keyword>
<dbReference type="Pfam" id="PF09243">
    <property type="entry name" value="Rsm22"/>
    <property type="match status" value="1"/>
</dbReference>
<gene>
    <name evidence="5" type="ORF">NGM99_15620</name>
</gene>